<dbReference type="GO" id="GO:0015031">
    <property type="term" value="P:protein transport"/>
    <property type="evidence" value="ECO:0007669"/>
    <property type="project" value="UniProtKB-KW"/>
</dbReference>
<evidence type="ECO:0000259" key="6">
    <source>
        <dbReference type="Pfam" id="PF10475"/>
    </source>
</evidence>
<dbReference type="InterPro" id="IPR040047">
    <property type="entry name" value="VPS50"/>
</dbReference>
<evidence type="ECO:0000256" key="4">
    <source>
        <dbReference type="SAM" id="Coils"/>
    </source>
</evidence>
<proteinExistence type="predicted"/>
<feature type="domain" description="Vacuolar protein sorting-associated protein 54 N-terminal" evidence="6">
    <location>
        <begin position="1"/>
        <end position="156"/>
    </location>
</feature>
<reference evidence="7" key="3">
    <citation type="submission" date="2025-09" db="UniProtKB">
        <authorList>
            <consortium name="Ensembl"/>
        </authorList>
    </citation>
    <scope>IDENTIFICATION</scope>
</reference>
<organism evidence="7 8">
    <name type="scientific">Salarias fasciatus</name>
    <name type="common">Jewelled blenny</name>
    <name type="synonym">Blennius fasciatus</name>
    <dbReference type="NCBI Taxonomy" id="181472"/>
    <lineage>
        <taxon>Eukaryota</taxon>
        <taxon>Metazoa</taxon>
        <taxon>Chordata</taxon>
        <taxon>Craniata</taxon>
        <taxon>Vertebrata</taxon>
        <taxon>Euteleostomi</taxon>
        <taxon>Actinopterygii</taxon>
        <taxon>Neopterygii</taxon>
        <taxon>Teleostei</taxon>
        <taxon>Neoteleostei</taxon>
        <taxon>Acanthomorphata</taxon>
        <taxon>Ovalentaria</taxon>
        <taxon>Blenniimorphae</taxon>
        <taxon>Blenniiformes</taxon>
        <taxon>Blennioidei</taxon>
        <taxon>Blenniidae</taxon>
        <taxon>Salariinae</taxon>
        <taxon>Salarias</taxon>
    </lineage>
</organism>
<keyword evidence="3 4" id="KW-0175">Coiled coil</keyword>
<feature type="domain" description="Syndetin C-terminal" evidence="5">
    <location>
        <begin position="531"/>
        <end position="577"/>
    </location>
</feature>
<dbReference type="Proteomes" id="UP000472267">
    <property type="component" value="Chromosome 22"/>
</dbReference>
<dbReference type="PANTHER" id="PTHR13258">
    <property type="entry name" value="SYNDETIN"/>
    <property type="match status" value="1"/>
</dbReference>
<evidence type="ECO:0000256" key="1">
    <source>
        <dbReference type="ARBA" id="ARBA00022448"/>
    </source>
</evidence>
<name>A0A672ITQ2_SALFA</name>
<keyword evidence="8" id="KW-1185">Reference proteome</keyword>
<dbReference type="InterPro" id="IPR019514">
    <property type="entry name" value="Syndetin_C"/>
</dbReference>
<evidence type="ECO:0000256" key="3">
    <source>
        <dbReference type="ARBA" id="ARBA00023054"/>
    </source>
</evidence>
<keyword evidence="1" id="KW-0813">Transport</keyword>
<accession>A0A672ITQ2</accession>
<feature type="coiled-coil region" evidence="4">
    <location>
        <begin position="27"/>
        <end position="54"/>
    </location>
</feature>
<dbReference type="GO" id="GO:0000149">
    <property type="term" value="F:SNARE binding"/>
    <property type="evidence" value="ECO:0007669"/>
    <property type="project" value="TreeGrafter"/>
</dbReference>
<dbReference type="Pfam" id="PF10475">
    <property type="entry name" value="Vps54_N"/>
    <property type="match status" value="1"/>
</dbReference>
<sequence>MLEEEDYPGAIQLCLECQKAASTFKHYSCISELNSKLQDTLEQIEEQLDVALSKTCKHFDVSHYTKVQLAYSLLGKTQTAMDQLHMHFTQAIHNTVFQVVLGYVELCAGNADTKFQKMQYKDLCTHITLDSYIPCLTDLCKALWEVMLSYHRTMQWHEEQDKQETTSTPGRSSTVLVDRSYVKKKLEHGLTRIWQDVQLKVKAYILGTDMSNFKYDDFIVVLDVISRLMQVGEEFCSSKSEVLQESIKRQSVNYFKNYHRARLEELRMFLENETWELCPVKSNFNIAQLHEFKFMGQCRSPSVSPSRQTVSSGSPAQEELSLFQQYVQEGNPFEMHIEHKEEETEDVLASNGYESDELEKSVYQDYDSDSDVPEELKQDYVDEQTGDVPLKSASRETIRSKKKSDYNLNKTNAPILTNTTLNVIRLVGKYMQMMNILKPIAFDVIHCVSQLFDYYLYAVYTFFGRNDMYESSGLGLISSRLRTTLNRIQESLIDMATADISGQLTAALCQKEKVPSPHLSQLVVLTNSGTLYGLAQRVVATESLVFLAEQFESLQSHLDTMMPAAKKPFLQQFYSQVSYPSWHISLETL</sequence>
<evidence type="ECO:0000313" key="7">
    <source>
        <dbReference type="Ensembl" id="ENSSFAP00005044434.1"/>
    </source>
</evidence>
<evidence type="ECO:0000259" key="5">
    <source>
        <dbReference type="Pfam" id="PF10474"/>
    </source>
</evidence>
<dbReference type="PANTHER" id="PTHR13258:SF0">
    <property type="entry name" value="SYNDETIN"/>
    <property type="match status" value="1"/>
</dbReference>
<evidence type="ECO:0000256" key="2">
    <source>
        <dbReference type="ARBA" id="ARBA00022927"/>
    </source>
</evidence>
<dbReference type="GO" id="GO:0032456">
    <property type="term" value="P:endocytic recycling"/>
    <property type="evidence" value="ECO:0007669"/>
    <property type="project" value="InterPro"/>
</dbReference>
<evidence type="ECO:0008006" key="9">
    <source>
        <dbReference type="Google" id="ProtNLM"/>
    </source>
</evidence>
<dbReference type="AlphaFoldDB" id="A0A672ITQ2"/>
<protein>
    <recommendedName>
        <fullName evidence="9">VPS50 EARP/GARPII complex subunit</fullName>
    </recommendedName>
</protein>
<dbReference type="GO" id="GO:0005829">
    <property type="term" value="C:cytosol"/>
    <property type="evidence" value="ECO:0007669"/>
    <property type="project" value="GOC"/>
</dbReference>
<reference evidence="7" key="1">
    <citation type="submission" date="2019-06" db="EMBL/GenBank/DDBJ databases">
        <authorList>
            <consortium name="Wellcome Sanger Institute Data Sharing"/>
        </authorList>
    </citation>
    <scope>NUCLEOTIDE SEQUENCE [LARGE SCALE GENOMIC DNA]</scope>
</reference>
<evidence type="ECO:0000313" key="8">
    <source>
        <dbReference type="Proteomes" id="UP000472267"/>
    </source>
</evidence>
<gene>
    <name evidence="7" type="primary">vps50</name>
</gene>
<dbReference type="Ensembl" id="ENSSFAT00005045999.1">
    <property type="protein sequence ID" value="ENSSFAP00005044434.1"/>
    <property type="gene ID" value="ENSSFAG00005021409.1"/>
</dbReference>
<keyword evidence="2" id="KW-0653">Protein transport</keyword>
<dbReference type="InterPro" id="IPR019515">
    <property type="entry name" value="VPS54_N"/>
</dbReference>
<dbReference type="GO" id="GO:1990745">
    <property type="term" value="C:EARP complex"/>
    <property type="evidence" value="ECO:0007669"/>
    <property type="project" value="InterPro"/>
</dbReference>
<dbReference type="Pfam" id="PF10474">
    <property type="entry name" value="Syndetin_C"/>
    <property type="match status" value="1"/>
</dbReference>
<dbReference type="GO" id="GO:0042147">
    <property type="term" value="P:retrograde transport, endosome to Golgi"/>
    <property type="evidence" value="ECO:0007669"/>
    <property type="project" value="InterPro"/>
</dbReference>
<reference evidence="7" key="2">
    <citation type="submission" date="2025-08" db="UniProtKB">
        <authorList>
            <consortium name="Ensembl"/>
        </authorList>
    </citation>
    <scope>IDENTIFICATION</scope>
</reference>